<dbReference type="GO" id="GO:0000480">
    <property type="term" value="P:endonucleolytic cleavage in 5'-ETS of tricistronic rRNA transcript (SSU-rRNA, 5.8S rRNA, LSU-rRNA)"/>
    <property type="evidence" value="ECO:0007669"/>
    <property type="project" value="TreeGrafter"/>
</dbReference>
<dbReference type="GO" id="GO:0034462">
    <property type="term" value="P:small-subunit processome assembly"/>
    <property type="evidence" value="ECO:0007669"/>
    <property type="project" value="TreeGrafter"/>
</dbReference>
<dbReference type="EMBL" id="FO082268">
    <property type="protein sequence ID" value="CCO18619.1"/>
    <property type="molecule type" value="Genomic_DNA"/>
</dbReference>
<dbReference type="STRING" id="41875.K8EKW4"/>
<feature type="compositionally biased region" description="Basic residues" evidence="6">
    <location>
        <begin position="1"/>
        <end position="13"/>
    </location>
</feature>
<sequence length="333" mass="39675">MRTRKKTKKKQKKNFTEGDDLLEDEEDKEEDKNDEALPDERVSRRDADEKWKRKKKKAGKRVKEEEEELDFVELGGFNHEEKKERKKVVSKEEIEQSHKQLKKRGVVYLGSIPPFMKPLKLRQLLEKFGKLERMYLAPEDPEQRALRKKYKGNTGKKFVEGWVEFKNKKKARSAAEMLNGQPVGGKRRSAHYSDLWNIRYLPKFKWDNLMEEIEYQKAAREQRQRLELEMAKKERDFYMARVEQAKMIASMEERRKKRAEENPDSAPESPEEQMRMAKLREKQEKSRLLRTFKQRKALDDPSIDSKQGMMSLDMIKSLFGNPIKKKSEVGIFQ</sequence>
<proteinExistence type="inferred from homology"/>
<organism evidence="8 9">
    <name type="scientific">Bathycoccus prasinos</name>
    <dbReference type="NCBI Taxonomy" id="41875"/>
    <lineage>
        <taxon>Eukaryota</taxon>
        <taxon>Viridiplantae</taxon>
        <taxon>Chlorophyta</taxon>
        <taxon>Mamiellophyceae</taxon>
        <taxon>Mamiellales</taxon>
        <taxon>Bathycoccaceae</taxon>
        <taxon>Bathycoccus</taxon>
    </lineage>
</organism>
<dbReference type="OrthoDB" id="287393at2759"/>
<dbReference type="InterPro" id="IPR000504">
    <property type="entry name" value="RRM_dom"/>
</dbReference>
<dbReference type="AlphaFoldDB" id="K8EKW4"/>
<evidence type="ECO:0000256" key="6">
    <source>
        <dbReference type="SAM" id="MobiDB-lite"/>
    </source>
</evidence>
<evidence type="ECO:0000256" key="3">
    <source>
        <dbReference type="ARBA" id="ARBA00022884"/>
    </source>
</evidence>
<evidence type="ECO:0000259" key="7">
    <source>
        <dbReference type="PROSITE" id="PS50102"/>
    </source>
</evidence>
<dbReference type="Proteomes" id="UP000198341">
    <property type="component" value="Chromosome 11"/>
</dbReference>
<dbReference type="PROSITE" id="PS50102">
    <property type="entry name" value="RRM"/>
    <property type="match status" value="1"/>
</dbReference>
<gene>
    <name evidence="8" type="ordered locus">Bathy11g00250</name>
</gene>
<keyword evidence="9" id="KW-1185">Reference proteome</keyword>
<dbReference type="eggNOG" id="KOG3152">
    <property type="taxonomic scope" value="Eukaryota"/>
</dbReference>
<feature type="region of interest" description="Disordered" evidence="6">
    <location>
        <begin position="252"/>
        <end position="306"/>
    </location>
</feature>
<evidence type="ECO:0000256" key="4">
    <source>
        <dbReference type="ARBA" id="ARBA00023242"/>
    </source>
</evidence>
<dbReference type="InterPro" id="IPR012677">
    <property type="entry name" value="Nucleotide-bd_a/b_plait_sf"/>
</dbReference>
<evidence type="ECO:0000313" key="8">
    <source>
        <dbReference type="EMBL" id="CCO18619.1"/>
    </source>
</evidence>
<feature type="compositionally biased region" description="Basic and acidic residues" evidence="6">
    <location>
        <begin position="272"/>
        <end position="287"/>
    </location>
</feature>
<evidence type="ECO:0000256" key="1">
    <source>
        <dbReference type="ARBA" id="ARBA00004604"/>
    </source>
</evidence>
<keyword evidence="4" id="KW-0539">Nucleus</keyword>
<evidence type="ECO:0000256" key="5">
    <source>
        <dbReference type="PROSITE-ProRule" id="PRU00176"/>
    </source>
</evidence>
<dbReference type="KEGG" id="bpg:Bathy11g00250"/>
<dbReference type="CDD" id="cd12263">
    <property type="entry name" value="RRM_ABT1_like"/>
    <property type="match status" value="1"/>
</dbReference>
<dbReference type="GO" id="GO:0003723">
    <property type="term" value="F:RNA binding"/>
    <property type="evidence" value="ECO:0007669"/>
    <property type="project" value="UniProtKB-UniRule"/>
</dbReference>
<dbReference type="RefSeq" id="XP_007510274.1">
    <property type="nucleotide sequence ID" value="XM_007510212.1"/>
</dbReference>
<dbReference type="GO" id="GO:0000472">
    <property type="term" value="P:endonucleolytic cleavage to generate mature 5'-end of SSU-rRNA from (SSU-rRNA, 5.8S rRNA, LSU-rRNA)"/>
    <property type="evidence" value="ECO:0007669"/>
    <property type="project" value="TreeGrafter"/>
</dbReference>
<feature type="region of interest" description="Disordered" evidence="6">
    <location>
        <begin position="1"/>
        <end position="68"/>
    </location>
</feature>
<feature type="compositionally biased region" description="Basic and acidic residues" evidence="6">
    <location>
        <begin position="252"/>
        <end position="261"/>
    </location>
</feature>
<feature type="compositionally biased region" description="Basic and acidic residues" evidence="6">
    <location>
        <begin position="30"/>
        <end position="51"/>
    </location>
</feature>
<dbReference type="SMART" id="SM00360">
    <property type="entry name" value="RRM"/>
    <property type="match status" value="1"/>
</dbReference>
<dbReference type="PANTHER" id="PTHR12311">
    <property type="entry name" value="ACTIVATOR OF BASAL TRANSCRIPTION 1"/>
    <property type="match status" value="1"/>
</dbReference>
<dbReference type="InterPro" id="IPR039119">
    <property type="entry name" value="ABT1/Esf2"/>
</dbReference>
<dbReference type="InterPro" id="IPR035979">
    <property type="entry name" value="RBD_domain_sf"/>
</dbReference>
<evidence type="ECO:0000313" key="9">
    <source>
        <dbReference type="Proteomes" id="UP000198341"/>
    </source>
</evidence>
<protein>
    <recommendedName>
        <fullName evidence="7">RRM domain-containing protein</fullName>
    </recommendedName>
</protein>
<dbReference type="Gene3D" id="3.30.70.330">
    <property type="match status" value="1"/>
</dbReference>
<name>K8EKW4_9CHLO</name>
<feature type="compositionally biased region" description="Acidic residues" evidence="6">
    <location>
        <begin position="17"/>
        <end position="29"/>
    </location>
</feature>
<dbReference type="GeneID" id="19012712"/>
<comment type="similarity">
    <text evidence="2">Belongs to the ESF2/ABP1 family.</text>
</comment>
<dbReference type="InterPro" id="IPR034353">
    <property type="entry name" value="ABT1/ESF2_RRM"/>
</dbReference>
<dbReference type="GO" id="GO:0005730">
    <property type="term" value="C:nucleolus"/>
    <property type="evidence" value="ECO:0007669"/>
    <property type="project" value="UniProtKB-SubCell"/>
</dbReference>
<accession>K8EKW4</accession>
<keyword evidence="3 5" id="KW-0694">RNA-binding</keyword>
<evidence type="ECO:0000256" key="2">
    <source>
        <dbReference type="ARBA" id="ARBA00005819"/>
    </source>
</evidence>
<dbReference type="GO" id="GO:0000447">
    <property type="term" value="P:endonucleolytic cleavage in ITS1 to separate SSU-rRNA from 5.8S rRNA and LSU-rRNA from tricistronic rRNA transcript (SSU-rRNA, 5.8S rRNA, LSU-rRNA)"/>
    <property type="evidence" value="ECO:0007669"/>
    <property type="project" value="TreeGrafter"/>
</dbReference>
<dbReference type="PANTHER" id="PTHR12311:SF7">
    <property type="entry name" value="ACTIVATOR OF BASAL TRANSCRIPTION 1"/>
    <property type="match status" value="1"/>
</dbReference>
<comment type="subcellular location">
    <subcellularLocation>
        <location evidence="1">Nucleus</location>
        <location evidence="1">Nucleolus</location>
    </subcellularLocation>
</comment>
<dbReference type="Pfam" id="PF00076">
    <property type="entry name" value="RRM_1"/>
    <property type="match status" value="1"/>
</dbReference>
<dbReference type="SUPFAM" id="SSF54928">
    <property type="entry name" value="RNA-binding domain, RBD"/>
    <property type="match status" value="1"/>
</dbReference>
<feature type="domain" description="RRM" evidence="7">
    <location>
        <begin position="105"/>
        <end position="195"/>
    </location>
</feature>
<reference evidence="8 9" key="1">
    <citation type="submission" date="2011-10" db="EMBL/GenBank/DDBJ databases">
        <authorList>
            <person name="Genoscope - CEA"/>
        </authorList>
    </citation>
    <scope>NUCLEOTIDE SEQUENCE [LARGE SCALE GENOMIC DNA]</scope>
    <source>
        <strain evidence="8 9">RCC 1105</strain>
    </source>
</reference>